<evidence type="ECO:0000256" key="2">
    <source>
        <dbReference type="ARBA" id="ARBA00022692"/>
    </source>
</evidence>
<evidence type="ECO:0000259" key="6">
    <source>
        <dbReference type="Pfam" id="PF12698"/>
    </source>
</evidence>
<feature type="transmembrane region" description="Helical" evidence="5">
    <location>
        <begin position="180"/>
        <end position="203"/>
    </location>
</feature>
<dbReference type="RefSeq" id="WP_133817483.1">
    <property type="nucleotide sequence ID" value="NZ_SNZH01000002.1"/>
</dbReference>
<comment type="caution">
    <text evidence="7">The sequence shown here is derived from an EMBL/GenBank/DDBJ whole genome shotgun (WGS) entry which is preliminary data.</text>
</comment>
<evidence type="ECO:0000256" key="4">
    <source>
        <dbReference type="ARBA" id="ARBA00023136"/>
    </source>
</evidence>
<sequence>MNAVFVVFLKEIVENLRDRRTIVNALIVGPLLGPLLFVGLTSLLISRELDRNEKPIDVPVAGAEYAPNLVAFLQQNGVRIKPAPDQPEAAVRAQEQDLVLRIPADYGEAWKSGKTAQVELLYDSSQRDAASSVERLRATLQAYSGQAGALRLMARGLSPALASPLAVASRDQSTPQSRSALLFAMLPYFLILSAFMGGMYLAIDTTAGERERQSLEPLFANPVARSRILAGKLAATFAFAMASLSLSLLAFGYAGGFIPTEKIGMVLDFGPHFAAVALLCMLPLVLLATCLQTLISAFAKSYREAQTYLSLLMLVPMLPSALLAVLPLKAQAWMFAVPLLSQHLIVTRLVRAEAVSLQQLALCLGSGFLAAAAVAWITAQVYKSEKLAVSG</sequence>
<dbReference type="PANTHER" id="PTHR43471:SF3">
    <property type="entry name" value="ABC TRANSPORTER PERMEASE PROTEIN NATB"/>
    <property type="match status" value="1"/>
</dbReference>
<evidence type="ECO:0000256" key="3">
    <source>
        <dbReference type="ARBA" id="ARBA00022989"/>
    </source>
</evidence>
<keyword evidence="2 5" id="KW-0812">Transmembrane</keyword>
<reference evidence="7 8" key="1">
    <citation type="submission" date="2019-03" db="EMBL/GenBank/DDBJ databases">
        <title>Genomic Encyclopedia of Type Strains, Phase IV (KMG-IV): sequencing the most valuable type-strain genomes for metagenomic binning, comparative biology and taxonomic classification.</title>
        <authorList>
            <person name="Goeker M."/>
        </authorList>
    </citation>
    <scope>NUCLEOTIDE SEQUENCE [LARGE SCALE GENOMIC DNA]</scope>
    <source>
        <strain evidence="7 8">DSM 21667</strain>
    </source>
</reference>
<proteinExistence type="predicted"/>
<name>A0A4R6Z7R1_9GAMM</name>
<comment type="subcellular location">
    <subcellularLocation>
        <location evidence="1">Membrane</location>
        <topology evidence="1">Multi-pass membrane protein</topology>
    </subcellularLocation>
</comment>
<keyword evidence="8" id="KW-1185">Reference proteome</keyword>
<feature type="domain" description="ABC-2 type transporter transmembrane" evidence="6">
    <location>
        <begin position="31"/>
        <end position="376"/>
    </location>
</feature>
<dbReference type="AlphaFoldDB" id="A0A4R6Z7R1"/>
<feature type="transmembrane region" description="Helical" evidence="5">
    <location>
        <begin position="307"/>
        <end position="326"/>
    </location>
</feature>
<feature type="transmembrane region" description="Helical" evidence="5">
    <location>
        <begin position="21"/>
        <end position="45"/>
    </location>
</feature>
<dbReference type="Proteomes" id="UP000295293">
    <property type="component" value="Unassembled WGS sequence"/>
</dbReference>
<dbReference type="GO" id="GO:0016020">
    <property type="term" value="C:membrane"/>
    <property type="evidence" value="ECO:0007669"/>
    <property type="project" value="UniProtKB-SubCell"/>
</dbReference>
<protein>
    <submittedName>
        <fullName evidence="7">Sodium transport system permease protein</fullName>
    </submittedName>
</protein>
<evidence type="ECO:0000256" key="5">
    <source>
        <dbReference type="SAM" id="Phobius"/>
    </source>
</evidence>
<dbReference type="PANTHER" id="PTHR43471">
    <property type="entry name" value="ABC TRANSPORTER PERMEASE"/>
    <property type="match status" value="1"/>
</dbReference>
<organism evidence="7 8">
    <name type="scientific">Tahibacter aquaticus</name>
    <dbReference type="NCBI Taxonomy" id="520092"/>
    <lineage>
        <taxon>Bacteria</taxon>
        <taxon>Pseudomonadati</taxon>
        <taxon>Pseudomonadota</taxon>
        <taxon>Gammaproteobacteria</taxon>
        <taxon>Lysobacterales</taxon>
        <taxon>Rhodanobacteraceae</taxon>
        <taxon>Tahibacter</taxon>
    </lineage>
</organism>
<feature type="transmembrane region" description="Helical" evidence="5">
    <location>
        <begin position="332"/>
        <end position="350"/>
    </location>
</feature>
<feature type="transmembrane region" description="Helical" evidence="5">
    <location>
        <begin position="233"/>
        <end position="253"/>
    </location>
</feature>
<dbReference type="GO" id="GO:0140359">
    <property type="term" value="F:ABC-type transporter activity"/>
    <property type="evidence" value="ECO:0007669"/>
    <property type="project" value="InterPro"/>
</dbReference>
<gene>
    <name evidence="7" type="ORF">DFR29_102436</name>
</gene>
<feature type="transmembrane region" description="Helical" evidence="5">
    <location>
        <begin position="362"/>
        <end position="382"/>
    </location>
</feature>
<dbReference type="Pfam" id="PF12698">
    <property type="entry name" value="ABC2_membrane_3"/>
    <property type="match status" value="1"/>
</dbReference>
<feature type="transmembrane region" description="Helical" evidence="5">
    <location>
        <begin position="273"/>
        <end position="295"/>
    </location>
</feature>
<dbReference type="EMBL" id="SNZH01000002">
    <property type="protein sequence ID" value="TDR47774.1"/>
    <property type="molecule type" value="Genomic_DNA"/>
</dbReference>
<accession>A0A4R6Z7R1</accession>
<keyword evidence="4 5" id="KW-0472">Membrane</keyword>
<evidence type="ECO:0000313" key="8">
    <source>
        <dbReference type="Proteomes" id="UP000295293"/>
    </source>
</evidence>
<keyword evidence="3 5" id="KW-1133">Transmembrane helix</keyword>
<evidence type="ECO:0000313" key="7">
    <source>
        <dbReference type="EMBL" id="TDR47774.1"/>
    </source>
</evidence>
<dbReference type="InterPro" id="IPR013525">
    <property type="entry name" value="ABC2_TM"/>
</dbReference>
<dbReference type="OrthoDB" id="5486437at2"/>
<evidence type="ECO:0000256" key="1">
    <source>
        <dbReference type="ARBA" id="ARBA00004141"/>
    </source>
</evidence>